<name>A0ABT9P0N8_9ACTN</name>
<sequence length="140" mass="14969">MTPPVRPADKRNAEGAEDFARYFWAVYNYSYEESDSALLGSLSEPACKFCASVGDELTQFAQTGARREGGQISVESMSVPPVEKPTRILVAAEIKQVAGTVIAKTGKETPVAEIRDAGAVMGLAWTDGAWMVHGVSIDAD</sequence>
<dbReference type="InterPro" id="IPR046281">
    <property type="entry name" value="DUF6318"/>
</dbReference>
<evidence type="ECO:0000313" key="3">
    <source>
        <dbReference type="Proteomes" id="UP001235712"/>
    </source>
</evidence>
<organism evidence="2 3">
    <name type="scientific">Kineosporia succinea</name>
    <dbReference type="NCBI Taxonomy" id="84632"/>
    <lineage>
        <taxon>Bacteria</taxon>
        <taxon>Bacillati</taxon>
        <taxon>Actinomycetota</taxon>
        <taxon>Actinomycetes</taxon>
        <taxon>Kineosporiales</taxon>
        <taxon>Kineosporiaceae</taxon>
        <taxon>Kineosporia</taxon>
    </lineage>
</organism>
<evidence type="ECO:0000259" key="1">
    <source>
        <dbReference type="Pfam" id="PF19843"/>
    </source>
</evidence>
<keyword evidence="3" id="KW-1185">Reference proteome</keyword>
<dbReference type="Pfam" id="PF19843">
    <property type="entry name" value="DUF6318"/>
    <property type="match status" value="1"/>
</dbReference>
<dbReference type="Proteomes" id="UP001235712">
    <property type="component" value="Unassembled WGS sequence"/>
</dbReference>
<comment type="caution">
    <text evidence="2">The sequence shown here is derived from an EMBL/GenBank/DDBJ whole genome shotgun (WGS) entry which is preliminary data.</text>
</comment>
<reference evidence="2 3" key="1">
    <citation type="submission" date="2023-07" db="EMBL/GenBank/DDBJ databases">
        <title>Sequencing the genomes of 1000 actinobacteria strains.</title>
        <authorList>
            <person name="Klenk H.-P."/>
        </authorList>
    </citation>
    <scope>NUCLEOTIDE SEQUENCE [LARGE SCALE GENOMIC DNA]</scope>
    <source>
        <strain evidence="2 3">DSM 44388</strain>
    </source>
</reference>
<dbReference type="EMBL" id="JAUSQZ010000001">
    <property type="protein sequence ID" value="MDP9825665.1"/>
    <property type="molecule type" value="Genomic_DNA"/>
</dbReference>
<gene>
    <name evidence="2" type="ORF">J2S57_001414</name>
</gene>
<accession>A0ABT9P0N8</accession>
<proteinExistence type="predicted"/>
<evidence type="ECO:0000313" key="2">
    <source>
        <dbReference type="EMBL" id="MDP9825665.1"/>
    </source>
</evidence>
<feature type="domain" description="DUF6318" evidence="1">
    <location>
        <begin position="8"/>
        <end position="134"/>
    </location>
</feature>
<protein>
    <recommendedName>
        <fullName evidence="1">DUF6318 domain-containing protein</fullName>
    </recommendedName>
</protein>